<organism evidence="2 3">
    <name type="scientific">Ladona fulva</name>
    <name type="common">Scarce chaser dragonfly</name>
    <name type="synonym">Libellula fulva</name>
    <dbReference type="NCBI Taxonomy" id="123851"/>
    <lineage>
        <taxon>Eukaryota</taxon>
        <taxon>Metazoa</taxon>
        <taxon>Ecdysozoa</taxon>
        <taxon>Arthropoda</taxon>
        <taxon>Hexapoda</taxon>
        <taxon>Insecta</taxon>
        <taxon>Pterygota</taxon>
        <taxon>Palaeoptera</taxon>
        <taxon>Odonata</taxon>
        <taxon>Epiprocta</taxon>
        <taxon>Anisoptera</taxon>
        <taxon>Libelluloidea</taxon>
        <taxon>Libellulidae</taxon>
        <taxon>Ladona</taxon>
    </lineage>
</organism>
<name>A0A8K0JW59_LADFU</name>
<gene>
    <name evidence="2" type="ORF">J437_LFUL001516</name>
</gene>
<reference evidence="2" key="1">
    <citation type="submission" date="2013-04" db="EMBL/GenBank/DDBJ databases">
        <authorList>
            <person name="Qu J."/>
            <person name="Murali S.C."/>
            <person name="Bandaranaike D."/>
            <person name="Bellair M."/>
            <person name="Blankenburg K."/>
            <person name="Chao H."/>
            <person name="Dinh H."/>
            <person name="Doddapaneni H."/>
            <person name="Downs B."/>
            <person name="Dugan-Rocha S."/>
            <person name="Elkadiri S."/>
            <person name="Gnanaolivu R.D."/>
            <person name="Hernandez B."/>
            <person name="Javaid M."/>
            <person name="Jayaseelan J.C."/>
            <person name="Lee S."/>
            <person name="Li M."/>
            <person name="Ming W."/>
            <person name="Munidasa M."/>
            <person name="Muniz J."/>
            <person name="Nguyen L."/>
            <person name="Ongeri F."/>
            <person name="Osuji N."/>
            <person name="Pu L.-L."/>
            <person name="Puazo M."/>
            <person name="Qu C."/>
            <person name="Quiroz J."/>
            <person name="Raj R."/>
            <person name="Weissenberger G."/>
            <person name="Xin Y."/>
            <person name="Zou X."/>
            <person name="Han Y."/>
            <person name="Richards S."/>
            <person name="Worley K."/>
            <person name="Muzny D."/>
            <person name="Gibbs R."/>
        </authorList>
    </citation>
    <scope>NUCLEOTIDE SEQUENCE</scope>
    <source>
        <strain evidence="2">Sampled in the wild</strain>
    </source>
</reference>
<reference evidence="2" key="2">
    <citation type="submission" date="2017-10" db="EMBL/GenBank/DDBJ databases">
        <title>Ladona fulva Genome sequencing and assembly.</title>
        <authorList>
            <person name="Murali S."/>
            <person name="Richards S."/>
            <person name="Bandaranaike D."/>
            <person name="Bellair M."/>
            <person name="Blankenburg K."/>
            <person name="Chao H."/>
            <person name="Dinh H."/>
            <person name="Doddapaneni H."/>
            <person name="Dugan-Rocha S."/>
            <person name="Elkadiri S."/>
            <person name="Gnanaolivu R."/>
            <person name="Hernandez B."/>
            <person name="Skinner E."/>
            <person name="Javaid M."/>
            <person name="Lee S."/>
            <person name="Li M."/>
            <person name="Ming W."/>
            <person name="Munidasa M."/>
            <person name="Muniz J."/>
            <person name="Nguyen L."/>
            <person name="Hughes D."/>
            <person name="Osuji N."/>
            <person name="Pu L.-L."/>
            <person name="Puazo M."/>
            <person name="Qu C."/>
            <person name="Quiroz J."/>
            <person name="Raj R."/>
            <person name="Weissenberger G."/>
            <person name="Xin Y."/>
            <person name="Zou X."/>
            <person name="Han Y."/>
            <person name="Worley K."/>
            <person name="Muzny D."/>
            <person name="Gibbs R."/>
        </authorList>
    </citation>
    <scope>NUCLEOTIDE SEQUENCE</scope>
    <source>
        <strain evidence="2">Sampled in the wild</strain>
    </source>
</reference>
<dbReference type="SUPFAM" id="SSF53098">
    <property type="entry name" value="Ribonuclease H-like"/>
    <property type="match status" value="1"/>
</dbReference>
<dbReference type="InterPro" id="IPR012337">
    <property type="entry name" value="RNaseH-like_sf"/>
</dbReference>
<protein>
    <recommendedName>
        <fullName evidence="1">DUF4371 domain-containing protein</fullName>
    </recommendedName>
</protein>
<sequence>MSPQIQNEIISLCGDVIRDDITTDVKKAYAYSILADESSDISGKEQLSIGVRFFDEENMMVREEFLGFVELSDMDAKSVASAINNFIEKLGLDPEKCFGQGYDGCSTMAGKDGGVQSILRKTYTRALYFHCASHKLNLEVNKLNEITITITIQNTVSTIKGIIRFFQESALRRKCIPNIPMLCETRWSQKHKCIATFKEHYVEIGMALETLSRGTDSNNATRKAAFQMHCAATKSEFIVKAKTIAEHLGADFNMPRVINEQKHRANPPTLTSGEFWRRSLIIPYIDSLIMSLEQRFSEENLPAFSLLTLHPHAMLNMTYEDFLKKTTSFCSFYNVNDFLSEAGL</sequence>
<dbReference type="InterPro" id="IPR025398">
    <property type="entry name" value="DUF4371"/>
</dbReference>
<accession>A0A8K0JW59</accession>
<proteinExistence type="predicted"/>
<dbReference type="AlphaFoldDB" id="A0A8K0JW59"/>
<keyword evidence="3" id="KW-1185">Reference proteome</keyword>
<feature type="domain" description="DUF4371" evidence="1">
    <location>
        <begin position="2"/>
        <end position="111"/>
    </location>
</feature>
<dbReference type="PANTHER" id="PTHR45749:SF35">
    <property type="entry name" value="AC-LIKE TRANSPOSASE-RELATED"/>
    <property type="match status" value="1"/>
</dbReference>
<dbReference type="Pfam" id="PF14291">
    <property type="entry name" value="DUF4371"/>
    <property type="match status" value="1"/>
</dbReference>
<dbReference type="EMBL" id="KZ308173">
    <property type="protein sequence ID" value="KAG8223795.1"/>
    <property type="molecule type" value="Genomic_DNA"/>
</dbReference>
<evidence type="ECO:0000313" key="2">
    <source>
        <dbReference type="EMBL" id="KAG8223795.1"/>
    </source>
</evidence>
<dbReference type="PANTHER" id="PTHR45749">
    <property type="match status" value="1"/>
</dbReference>
<evidence type="ECO:0000259" key="1">
    <source>
        <dbReference type="Pfam" id="PF14291"/>
    </source>
</evidence>
<dbReference type="OrthoDB" id="6601747at2759"/>
<evidence type="ECO:0000313" key="3">
    <source>
        <dbReference type="Proteomes" id="UP000792457"/>
    </source>
</evidence>
<dbReference type="Proteomes" id="UP000792457">
    <property type="component" value="Unassembled WGS sequence"/>
</dbReference>
<comment type="caution">
    <text evidence="2">The sequence shown here is derived from an EMBL/GenBank/DDBJ whole genome shotgun (WGS) entry which is preliminary data.</text>
</comment>